<dbReference type="EMBL" id="CP096658">
    <property type="protein sequence ID" value="UPW00169.1"/>
    <property type="molecule type" value="Genomic_DNA"/>
</dbReference>
<evidence type="ECO:0000256" key="1">
    <source>
        <dbReference type="SAM" id="MobiDB-lite"/>
    </source>
</evidence>
<proteinExistence type="predicted"/>
<protein>
    <submittedName>
        <fullName evidence="2">Uncharacterized protein</fullName>
    </submittedName>
</protein>
<evidence type="ECO:0000313" key="3">
    <source>
        <dbReference type="Proteomes" id="UP000830434"/>
    </source>
</evidence>
<accession>A0A8U0IJC2</accession>
<dbReference type="Proteomes" id="UP000830434">
    <property type="component" value="Chromosome"/>
</dbReference>
<dbReference type="GeneID" id="72191559"/>
<feature type="compositionally biased region" description="Basic and acidic residues" evidence="1">
    <location>
        <begin position="70"/>
        <end position="79"/>
    </location>
</feature>
<dbReference type="RefSeq" id="WP_248654583.1">
    <property type="nucleotide sequence ID" value="NZ_CP096658.1"/>
</dbReference>
<feature type="region of interest" description="Disordered" evidence="1">
    <location>
        <begin position="49"/>
        <end position="85"/>
    </location>
</feature>
<evidence type="ECO:0000313" key="2">
    <source>
        <dbReference type="EMBL" id="UPW00169.1"/>
    </source>
</evidence>
<name>A0A8U0IJC2_9EURY</name>
<reference evidence="2" key="1">
    <citation type="submission" date="2022-04" db="EMBL/GenBank/DDBJ databases">
        <title>Diverse halophilic archaea isolated from saline environments.</title>
        <authorList>
            <person name="Cui H.-L."/>
        </authorList>
    </citation>
    <scope>NUCLEOTIDE SEQUENCE</scope>
    <source>
        <strain evidence="2">XZYJT40</strain>
    </source>
</reference>
<dbReference type="AlphaFoldDB" id="A0A8U0IJC2"/>
<gene>
    <name evidence="2" type="ORF">M0R88_16850</name>
</gene>
<organism evidence="2 3">
    <name type="scientific">Halorussus gelatinilyticus</name>
    <dbReference type="NCBI Taxonomy" id="2937524"/>
    <lineage>
        <taxon>Archaea</taxon>
        <taxon>Methanobacteriati</taxon>
        <taxon>Methanobacteriota</taxon>
        <taxon>Stenosarchaea group</taxon>
        <taxon>Halobacteria</taxon>
        <taxon>Halobacteriales</taxon>
        <taxon>Haladaptataceae</taxon>
        <taxon>Halorussus</taxon>
    </lineage>
</organism>
<sequence length="259" mass="28120">MDDSPAFETDTGTNTDADWQDAYRAILDACLPNCLSVADGAATVPRANALAGLGNPEPSNGESSDDDLPDAERAEERLSSLDAAGAVECDGDSVAVLFDPEADRELTSERWRVAADALAAEIERLDAEALDDDGANREEEIDEKIETIAAEIRDMTADDGMPDVDDLDADQRERFRNLKEEFVYYRNLREANTDPTRALAPTLADRTDRLGDLPDRADDALAEFETAVEATAALRQAVDSDDSAVIRERVARLVEVLDG</sequence>
<dbReference type="KEGG" id="haxz:M0R88_16850"/>
<keyword evidence="3" id="KW-1185">Reference proteome</keyword>